<sequence length="94" mass="10741">MHSKLRVVYVLLILFILFIGYAICDVCKKSTYCEKVRSKTAPRDVCKKSNGNALCKKTCWTIEKYVNGKCLILPKTTNLDCYCYHYDNGSACRA</sequence>
<name>A0A5S9X161_ARATH</name>
<feature type="signal peptide" evidence="1">
    <location>
        <begin position="1"/>
        <end position="24"/>
    </location>
</feature>
<dbReference type="AlphaFoldDB" id="A0A5S9X161"/>
<gene>
    <name evidence="2" type="ORF">C24_LOCUS8697</name>
</gene>
<organism evidence="2 3">
    <name type="scientific">Arabidopsis thaliana</name>
    <name type="common">Mouse-ear cress</name>
    <dbReference type="NCBI Taxonomy" id="3702"/>
    <lineage>
        <taxon>Eukaryota</taxon>
        <taxon>Viridiplantae</taxon>
        <taxon>Streptophyta</taxon>
        <taxon>Embryophyta</taxon>
        <taxon>Tracheophyta</taxon>
        <taxon>Spermatophyta</taxon>
        <taxon>Magnoliopsida</taxon>
        <taxon>eudicotyledons</taxon>
        <taxon>Gunneridae</taxon>
        <taxon>Pentapetalae</taxon>
        <taxon>rosids</taxon>
        <taxon>malvids</taxon>
        <taxon>Brassicales</taxon>
        <taxon>Brassicaceae</taxon>
        <taxon>Camelineae</taxon>
        <taxon>Arabidopsis</taxon>
    </lineage>
</organism>
<feature type="chain" id="PRO_5025046684" evidence="1">
    <location>
        <begin position="25"/>
        <end position="94"/>
    </location>
</feature>
<proteinExistence type="predicted"/>
<dbReference type="OrthoDB" id="1057406at2759"/>
<dbReference type="EMBL" id="CACSHJ010000088">
    <property type="protein sequence ID" value="CAA0370956.1"/>
    <property type="molecule type" value="Genomic_DNA"/>
</dbReference>
<reference evidence="2 3" key="1">
    <citation type="submission" date="2019-12" db="EMBL/GenBank/DDBJ databases">
        <authorList>
            <person name="Jiao W.-B."/>
            <person name="Schneeberger K."/>
        </authorList>
    </citation>
    <scope>NUCLEOTIDE SEQUENCE [LARGE SCALE GENOMIC DNA]</scope>
    <source>
        <strain evidence="3">cv. C24</strain>
    </source>
</reference>
<evidence type="ECO:0000256" key="1">
    <source>
        <dbReference type="SAM" id="SignalP"/>
    </source>
</evidence>
<evidence type="ECO:0000313" key="2">
    <source>
        <dbReference type="EMBL" id="CAA0370956.1"/>
    </source>
</evidence>
<keyword evidence="1" id="KW-0732">Signal</keyword>
<evidence type="ECO:0000313" key="3">
    <source>
        <dbReference type="Proteomes" id="UP000434276"/>
    </source>
</evidence>
<protein>
    <submittedName>
        <fullName evidence="2">Uncharacterized protein</fullName>
    </submittedName>
</protein>
<accession>A0A5S9X161</accession>
<dbReference type="Proteomes" id="UP000434276">
    <property type="component" value="Unassembled WGS sequence"/>
</dbReference>